<dbReference type="Gene3D" id="3.30.210.10">
    <property type="entry name" value="DNA polymerase, thumb domain"/>
    <property type="match status" value="1"/>
</dbReference>
<dbReference type="EC" id="2.7.7.7" evidence="15"/>
<dbReference type="SMART" id="SM00483">
    <property type="entry name" value="POLXc"/>
    <property type="match status" value="1"/>
</dbReference>
<evidence type="ECO:0000256" key="7">
    <source>
        <dbReference type="ARBA" id="ARBA00022723"/>
    </source>
</evidence>
<name>A0A814P2K7_9BILA</name>
<evidence type="ECO:0000313" key="21">
    <source>
        <dbReference type="Proteomes" id="UP000663829"/>
    </source>
</evidence>
<evidence type="ECO:0000256" key="11">
    <source>
        <dbReference type="ARBA" id="ARBA00023204"/>
    </source>
</evidence>
<keyword evidence="6" id="KW-0235">DNA replication</keyword>
<dbReference type="GO" id="GO:0006260">
    <property type="term" value="P:DNA replication"/>
    <property type="evidence" value="ECO:0007669"/>
    <property type="project" value="UniProtKB-KW"/>
</dbReference>
<keyword evidence="9 15" id="KW-0239">DNA-directed DNA polymerase</keyword>
<dbReference type="Proteomes" id="UP000681722">
    <property type="component" value="Unassembled WGS sequence"/>
</dbReference>
<dbReference type="Pfam" id="PF14791">
    <property type="entry name" value="DNA_pol_B_thumb"/>
    <property type="match status" value="1"/>
</dbReference>
<dbReference type="Gene3D" id="3.30.460.10">
    <property type="entry name" value="Beta Polymerase, domain 2"/>
    <property type="match status" value="1"/>
</dbReference>
<dbReference type="SUPFAM" id="SSF81301">
    <property type="entry name" value="Nucleotidyltransferase"/>
    <property type="match status" value="1"/>
</dbReference>
<dbReference type="InterPro" id="IPR043519">
    <property type="entry name" value="NT_sf"/>
</dbReference>
<dbReference type="PANTHER" id="PTHR11276">
    <property type="entry name" value="DNA POLYMERASE TYPE-X FAMILY MEMBER"/>
    <property type="match status" value="1"/>
</dbReference>
<keyword evidence="11 15" id="KW-0234">DNA repair</keyword>
<feature type="domain" description="DNA-directed DNA polymerase X" evidence="16">
    <location>
        <begin position="1"/>
        <end position="286"/>
    </location>
</feature>
<accession>A0A814P2K7</accession>
<dbReference type="EMBL" id="CAJOBC010005448">
    <property type="protein sequence ID" value="CAF3864131.1"/>
    <property type="molecule type" value="Genomic_DNA"/>
</dbReference>
<evidence type="ECO:0000313" key="20">
    <source>
        <dbReference type="EMBL" id="CAF3864131.1"/>
    </source>
</evidence>
<evidence type="ECO:0000256" key="14">
    <source>
        <dbReference type="PIRSR" id="PIRSR622312-50"/>
    </source>
</evidence>
<comment type="function">
    <text evidence="15">DNA polymerase that functions in several pathways of DNA repair. Involved in base excision repair (BER) responsible for repair of lesions that give rise to abasic (AP) sites in DNA. Also contributes to DNA double-strand break repair by non-homologous end joining and homologous recombination. Has both template-dependent and template-independent (terminal transferase) DNA polymerase activities. Has also a 5'-deoxyribose-5-phosphate lyase (dRP lyase) activity.</text>
</comment>
<evidence type="ECO:0000256" key="2">
    <source>
        <dbReference type="ARBA" id="ARBA00008323"/>
    </source>
</evidence>
<dbReference type="Proteomes" id="UP000663829">
    <property type="component" value="Unassembled WGS sequence"/>
</dbReference>
<evidence type="ECO:0000259" key="16">
    <source>
        <dbReference type="SMART" id="SM00483"/>
    </source>
</evidence>
<evidence type="ECO:0000256" key="13">
    <source>
        <dbReference type="ARBA" id="ARBA00049244"/>
    </source>
</evidence>
<dbReference type="PRINTS" id="PR00870">
    <property type="entry name" value="DNAPOLXBETA"/>
</dbReference>
<dbReference type="GO" id="GO:0046872">
    <property type="term" value="F:metal ion binding"/>
    <property type="evidence" value="ECO:0007669"/>
    <property type="project" value="UniProtKB-UniRule"/>
</dbReference>
<dbReference type="SUPFAM" id="SSF81585">
    <property type="entry name" value="PsbU/PolX domain-like"/>
    <property type="match status" value="1"/>
</dbReference>
<dbReference type="FunFam" id="1.10.150.20:FF:000010">
    <property type="entry name" value="DNA polymerase lambda"/>
    <property type="match status" value="1"/>
</dbReference>
<keyword evidence="12 15" id="KW-0539">Nucleus</keyword>
<dbReference type="GO" id="GO:0006303">
    <property type="term" value="P:double-strand break repair via nonhomologous end joining"/>
    <property type="evidence" value="ECO:0007669"/>
    <property type="project" value="TreeGrafter"/>
</dbReference>
<keyword evidence="8 15" id="KW-0227">DNA damage</keyword>
<keyword evidence="10" id="KW-0238">DNA-binding</keyword>
<dbReference type="InterPro" id="IPR028207">
    <property type="entry name" value="DNA_pol_B_palm_palm"/>
</dbReference>
<evidence type="ECO:0000256" key="12">
    <source>
        <dbReference type="ARBA" id="ARBA00023242"/>
    </source>
</evidence>
<dbReference type="PANTHER" id="PTHR11276:SF28">
    <property type="entry name" value="DNA POLYMERASE LAMBDA"/>
    <property type="match status" value="1"/>
</dbReference>
<evidence type="ECO:0000256" key="4">
    <source>
        <dbReference type="ARBA" id="ARBA00022679"/>
    </source>
</evidence>
<dbReference type="EMBL" id="CAJNOQ010005448">
    <property type="protein sequence ID" value="CAF1099094.1"/>
    <property type="molecule type" value="Genomic_DNA"/>
</dbReference>
<proteinExistence type="inferred from homology"/>
<evidence type="ECO:0000256" key="1">
    <source>
        <dbReference type="ARBA" id="ARBA00004123"/>
    </source>
</evidence>
<dbReference type="InterPro" id="IPR018944">
    <property type="entry name" value="DNA_pol_lambd_fingers_domain"/>
</dbReference>
<dbReference type="Pfam" id="PF14792">
    <property type="entry name" value="DNA_pol_B_palm"/>
    <property type="match status" value="1"/>
</dbReference>
<evidence type="ECO:0000256" key="15">
    <source>
        <dbReference type="RuleBase" id="RU366014"/>
    </source>
</evidence>
<comment type="subcellular location">
    <subcellularLocation>
        <location evidence="1 15">Nucleus</location>
    </subcellularLocation>
</comment>
<evidence type="ECO:0000313" key="19">
    <source>
        <dbReference type="EMBL" id="CAF3678257.1"/>
    </source>
</evidence>
<dbReference type="SUPFAM" id="SSF47802">
    <property type="entry name" value="DNA polymerase beta, N-terminal domain-like"/>
    <property type="match status" value="1"/>
</dbReference>
<dbReference type="FunFam" id="3.30.460.10:FF:000020">
    <property type="entry name" value="DNA polymerase lambda"/>
    <property type="match status" value="1"/>
</dbReference>
<evidence type="ECO:0000256" key="3">
    <source>
        <dbReference type="ARBA" id="ARBA00022634"/>
    </source>
</evidence>
<dbReference type="Proteomes" id="UP000682733">
    <property type="component" value="Unassembled WGS sequence"/>
</dbReference>
<keyword evidence="5 15" id="KW-0548">Nucleotidyltransferase</keyword>
<evidence type="ECO:0000256" key="10">
    <source>
        <dbReference type="ARBA" id="ARBA00023125"/>
    </source>
</evidence>
<comment type="similarity">
    <text evidence="2 15">Belongs to the DNA polymerase type-X family.</text>
</comment>
<dbReference type="InterPro" id="IPR002008">
    <property type="entry name" value="DNA_pol_X_beta-like"/>
</dbReference>
<evidence type="ECO:0000256" key="8">
    <source>
        <dbReference type="ARBA" id="ARBA00022763"/>
    </source>
</evidence>
<dbReference type="InterPro" id="IPR002054">
    <property type="entry name" value="DNA-dir_DNA_pol_X"/>
</dbReference>
<dbReference type="GO" id="GO:0005634">
    <property type="term" value="C:nucleus"/>
    <property type="evidence" value="ECO:0007669"/>
    <property type="project" value="UniProtKB-SubCell"/>
</dbReference>
<evidence type="ECO:0000313" key="18">
    <source>
        <dbReference type="EMBL" id="CAF1099094.1"/>
    </source>
</evidence>
<dbReference type="GO" id="GO:0003677">
    <property type="term" value="F:DNA binding"/>
    <property type="evidence" value="ECO:0007669"/>
    <property type="project" value="UniProtKB-UniRule"/>
</dbReference>
<dbReference type="InterPro" id="IPR019843">
    <property type="entry name" value="DNA_pol-X_BS"/>
</dbReference>
<dbReference type="CDD" id="cd00141">
    <property type="entry name" value="NT_POLXc"/>
    <property type="match status" value="1"/>
</dbReference>
<protein>
    <recommendedName>
        <fullName evidence="15">DNA polymerase</fullName>
        <ecNumber evidence="15">2.7.7.7</ecNumber>
    </recommendedName>
</protein>
<dbReference type="Pfam" id="PF10391">
    <property type="entry name" value="DNA_pol_lambd_f"/>
    <property type="match status" value="1"/>
</dbReference>
<gene>
    <name evidence="18" type="ORF">GPM918_LOCUS18654</name>
    <name evidence="17" type="ORF">OVA965_LOCUS9423</name>
    <name evidence="20" type="ORF">SRO942_LOCUS18651</name>
    <name evidence="19" type="ORF">TMI583_LOCUS9419</name>
</gene>
<organism evidence="18 21">
    <name type="scientific">Didymodactylos carnosus</name>
    <dbReference type="NCBI Taxonomy" id="1234261"/>
    <lineage>
        <taxon>Eukaryota</taxon>
        <taxon>Metazoa</taxon>
        <taxon>Spiralia</taxon>
        <taxon>Gnathifera</taxon>
        <taxon>Rotifera</taxon>
        <taxon>Eurotatoria</taxon>
        <taxon>Bdelloidea</taxon>
        <taxon>Philodinida</taxon>
        <taxon>Philodinidae</taxon>
        <taxon>Didymodactylos</taxon>
    </lineage>
</organism>
<dbReference type="InterPro" id="IPR022312">
    <property type="entry name" value="DNA_pol_X"/>
</dbReference>
<keyword evidence="7" id="KW-0479">Metal-binding</keyword>
<keyword evidence="4 15" id="KW-0808">Transferase</keyword>
<dbReference type="InterPro" id="IPR029398">
    <property type="entry name" value="PolB_thumb"/>
</dbReference>
<keyword evidence="21" id="KW-1185">Reference proteome</keyword>
<evidence type="ECO:0000256" key="9">
    <source>
        <dbReference type="ARBA" id="ARBA00022932"/>
    </source>
</evidence>
<reference evidence="18" key="1">
    <citation type="submission" date="2021-02" db="EMBL/GenBank/DDBJ databases">
        <authorList>
            <person name="Nowell W R."/>
        </authorList>
    </citation>
    <scope>NUCLEOTIDE SEQUENCE</scope>
</reference>
<dbReference type="EMBL" id="CAJNOK010003328">
    <property type="protein sequence ID" value="CAF0896981.1"/>
    <property type="molecule type" value="Genomic_DNA"/>
</dbReference>
<dbReference type="InterPro" id="IPR027421">
    <property type="entry name" value="DNA_pol_lamdba_lyase_dom_sf"/>
</dbReference>
<dbReference type="Gene3D" id="1.10.150.20">
    <property type="entry name" value="5' to 3' exonuclease, C-terminal subdomain"/>
    <property type="match status" value="1"/>
</dbReference>
<dbReference type="AlphaFoldDB" id="A0A814P2K7"/>
<evidence type="ECO:0000256" key="5">
    <source>
        <dbReference type="ARBA" id="ARBA00022695"/>
    </source>
</evidence>
<dbReference type="Proteomes" id="UP000677228">
    <property type="component" value="Unassembled WGS sequence"/>
</dbReference>
<dbReference type="PROSITE" id="PS00522">
    <property type="entry name" value="DNA_POLYMERASE_X"/>
    <property type="match status" value="1"/>
</dbReference>
<dbReference type="PRINTS" id="PR00869">
    <property type="entry name" value="DNAPOLX"/>
</dbReference>
<dbReference type="OrthoDB" id="205514at2759"/>
<keyword evidence="3" id="KW-0237">DNA synthesis</keyword>
<evidence type="ECO:0000256" key="6">
    <source>
        <dbReference type="ARBA" id="ARBA00022705"/>
    </source>
</evidence>
<sequence length="287" mass="32725">MKSQELISLPDIGQRLADKILEIIETGGLWKLDEFQTDNDITTMNLFGQVWGTGPAAAKKWFDQGFRTLDDLRTKAKLTHNQIIGLKYYDEFLERIPREEVSEIEKVVSDAVQVLRPGVIIQTCGSYRRGKASCGDVDVLISHPDGVSHEYLFYPLVDGLKLCGFLTDDLMYSEKVDEEPGSHMKYCGVCLLPGEGRKHRRLDIIIVPYQEYACALLYFTGSTLFNRSMRHLADGMNLYLSQHRLNTGIIRNGKTKINLGTRLPTPTEESIFNYLNLPYRPPHERDH</sequence>
<dbReference type="GO" id="GO:0003887">
    <property type="term" value="F:DNA-directed DNA polymerase activity"/>
    <property type="evidence" value="ECO:0007669"/>
    <property type="project" value="UniProtKB-UniRule"/>
</dbReference>
<dbReference type="InterPro" id="IPR037160">
    <property type="entry name" value="DNA_Pol_thumb_sf"/>
</dbReference>
<feature type="active site" description="Nucleophile; Schiff-base intermediate with DNA; for 5'-dRP lyase activity" evidence="14">
    <location>
        <position position="19"/>
    </location>
</feature>
<evidence type="ECO:0000313" key="17">
    <source>
        <dbReference type="EMBL" id="CAF0896981.1"/>
    </source>
</evidence>
<comment type="caution">
    <text evidence="18">The sequence shown here is derived from an EMBL/GenBank/DDBJ whole genome shotgun (WGS) entry which is preliminary data.</text>
</comment>
<comment type="catalytic activity">
    <reaction evidence="13 15">
        <text>DNA(n) + a 2'-deoxyribonucleoside 5'-triphosphate = DNA(n+1) + diphosphate</text>
        <dbReference type="Rhea" id="RHEA:22508"/>
        <dbReference type="Rhea" id="RHEA-COMP:17339"/>
        <dbReference type="Rhea" id="RHEA-COMP:17340"/>
        <dbReference type="ChEBI" id="CHEBI:33019"/>
        <dbReference type="ChEBI" id="CHEBI:61560"/>
        <dbReference type="ChEBI" id="CHEBI:173112"/>
        <dbReference type="EC" id="2.7.7.7"/>
    </reaction>
</comment>
<dbReference type="EMBL" id="CAJOBA010003329">
    <property type="protein sequence ID" value="CAF3678257.1"/>
    <property type="molecule type" value="Genomic_DNA"/>
</dbReference>